<organism evidence="3 4">
    <name type="scientific">Gloeobacter kilaueensis (strain ATCC BAA-2537 / CCAP 1431/1 / ULC 316 / JS1)</name>
    <dbReference type="NCBI Taxonomy" id="1183438"/>
    <lineage>
        <taxon>Bacteria</taxon>
        <taxon>Bacillati</taxon>
        <taxon>Cyanobacteriota</taxon>
        <taxon>Cyanophyceae</taxon>
        <taxon>Gloeobacterales</taxon>
        <taxon>Gloeobacteraceae</taxon>
        <taxon>Gloeobacter</taxon>
    </lineage>
</organism>
<dbReference type="NCBIfam" id="TIGR00249">
    <property type="entry name" value="sixA"/>
    <property type="match status" value="1"/>
</dbReference>
<keyword evidence="1" id="KW-0378">Hydrolase</keyword>
<dbReference type="HOGENOM" id="CLU_084603_3_1_3"/>
<sequence>MDLLLVRHGIAEEHGTRTNDAERVLTEEGRQKTRRVAKRLRELDVQLEIVLTSPLIRARQTAEILIEEGLASLLELFTPLSPGGALADFRQWLVAHPAVTSAAIVGHQPDLGLWAEALLWGSPRRGLDIKKAGVVRIAIEPTALTGNLLWFIPPRVLL</sequence>
<dbReference type="InterPro" id="IPR013078">
    <property type="entry name" value="His_Pase_superF_clade-1"/>
</dbReference>
<name>U5QII6_GLOK1</name>
<gene>
    <name evidence="3" type="primary">sixA</name>
    <name evidence="3" type="ORF">GKIL_1224</name>
</gene>
<dbReference type="KEGG" id="glj:GKIL_1224"/>
<dbReference type="Pfam" id="PF00300">
    <property type="entry name" value="His_Phos_1"/>
    <property type="match status" value="1"/>
</dbReference>
<accession>U5QII6</accession>
<dbReference type="eggNOG" id="COG2062">
    <property type="taxonomic scope" value="Bacteria"/>
</dbReference>
<dbReference type="SMART" id="SM00855">
    <property type="entry name" value="PGAM"/>
    <property type="match status" value="1"/>
</dbReference>
<dbReference type="PATRIC" id="fig|1183438.3.peg.1207"/>
<dbReference type="EMBL" id="CP003587">
    <property type="protein sequence ID" value="AGY57470.1"/>
    <property type="molecule type" value="Genomic_DNA"/>
</dbReference>
<proteinExistence type="predicted"/>
<evidence type="ECO:0000256" key="2">
    <source>
        <dbReference type="PIRSR" id="PIRSR613078-2"/>
    </source>
</evidence>
<evidence type="ECO:0000313" key="4">
    <source>
        <dbReference type="Proteomes" id="UP000017396"/>
    </source>
</evidence>
<protein>
    <submittedName>
        <fullName evidence="3">Phosphohistidine phosphatase SixA</fullName>
    </submittedName>
</protein>
<dbReference type="GO" id="GO:0005737">
    <property type="term" value="C:cytoplasm"/>
    <property type="evidence" value="ECO:0007669"/>
    <property type="project" value="InterPro"/>
</dbReference>
<dbReference type="InterPro" id="IPR029033">
    <property type="entry name" value="His_PPase_superfam"/>
</dbReference>
<evidence type="ECO:0000256" key="1">
    <source>
        <dbReference type="ARBA" id="ARBA00022801"/>
    </source>
</evidence>
<dbReference type="STRING" id="1183438.GKIL_1224"/>
<dbReference type="CDD" id="cd07067">
    <property type="entry name" value="HP_PGM_like"/>
    <property type="match status" value="1"/>
</dbReference>
<dbReference type="InterPro" id="IPR004449">
    <property type="entry name" value="SixA"/>
</dbReference>
<dbReference type="Proteomes" id="UP000017396">
    <property type="component" value="Chromosome"/>
</dbReference>
<reference evidence="3 4" key="1">
    <citation type="journal article" date="2013" name="PLoS ONE">
        <title>Cultivation and Complete Genome Sequencing of Gloeobacter kilaueensis sp. nov., from a Lava Cave in Kilauea Caldera, Hawai'i.</title>
        <authorList>
            <person name="Saw J.H."/>
            <person name="Schatz M."/>
            <person name="Brown M.V."/>
            <person name="Kunkel D.D."/>
            <person name="Foster J.S."/>
            <person name="Shick H."/>
            <person name="Christensen S."/>
            <person name="Hou S."/>
            <person name="Wan X."/>
            <person name="Donachie S.P."/>
        </authorList>
    </citation>
    <scope>NUCLEOTIDE SEQUENCE [LARGE SCALE GENOMIC DNA]</scope>
    <source>
        <strain evidence="4">JS</strain>
    </source>
</reference>
<dbReference type="Gene3D" id="3.40.50.1240">
    <property type="entry name" value="Phosphoglycerate mutase-like"/>
    <property type="match status" value="1"/>
</dbReference>
<dbReference type="PANTHER" id="PTHR20935:SF0">
    <property type="entry name" value="SERINE_THREONINE-PROTEIN PHOSPHATASE PGAM5, MITOCHONDRIAL"/>
    <property type="match status" value="1"/>
</dbReference>
<dbReference type="PANTHER" id="PTHR20935">
    <property type="entry name" value="PHOSPHOGLYCERATE MUTASE-RELATED"/>
    <property type="match status" value="1"/>
</dbReference>
<dbReference type="InterPro" id="IPR051021">
    <property type="entry name" value="Mito_Ser/Thr_phosphatase"/>
</dbReference>
<evidence type="ECO:0000313" key="3">
    <source>
        <dbReference type="EMBL" id="AGY57470.1"/>
    </source>
</evidence>
<dbReference type="GO" id="GO:0101006">
    <property type="term" value="F:protein histidine phosphatase activity"/>
    <property type="evidence" value="ECO:0007669"/>
    <property type="project" value="InterPro"/>
</dbReference>
<keyword evidence="4" id="KW-1185">Reference proteome</keyword>
<feature type="binding site" evidence="2">
    <location>
        <position position="57"/>
    </location>
    <ligand>
        <name>substrate</name>
    </ligand>
</feature>
<dbReference type="OrthoDB" id="194934at2"/>
<dbReference type="AlphaFoldDB" id="U5QII6"/>
<dbReference type="RefSeq" id="WP_023172556.1">
    <property type="nucleotide sequence ID" value="NC_022600.1"/>
</dbReference>
<dbReference type="SUPFAM" id="SSF53254">
    <property type="entry name" value="Phosphoglycerate mutase-like"/>
    <property type="match status" value="1"/>
</dbReference>